<evidence type="ECO:0000313" key="1">
    <source>
        <dbReference type="EMBL" id="CAG8557250.1"/>
    </source>
</evidence>
<dbReference type="Proteomes" id="UP000789375">
    <property type="component" value="Unassembled WGS sequence"/>
</dbReference>
<reference evidence="1" key="1">
    <citation type="submission" date="2021-06" db="EMBL/GenBank/DDBJ databases">
        <authorList>
            <person name="Kallberg Y."/>
            <person name="Tangrot J."/>
            <person name="Rosling A."/>
        </authorList>
    </citation>
    <scope>NUCLEOTIDE SEQUENCE</scope>
    <source>
        <strain evidence="1">87-6 pot B 2015</strain>
    </source>
</reference>
<sequence>MKKLIEVMMKIINRWRRGVDMTTNHEGYEFEVGGGNNNNALERQSIIMEFLNHMEVVEVQLKEFHSILSDEVIKDIRKSFKEFIKLPKIFENYQNIVNYDISLRKVVDRLIDERLINSSQESKNPYSNNDDQQFFSSLKELKLLANQIAYLKRIEMIRDVLNSPNKEDILFNNALPCSLQGEHKKLGAELFGYITEIKEDYRNAAKGQWDKLKTLKKDDISGLTSKDLEYNSVTYGLLAYREYRDACKIKLLEAQLYALAAIRLQLKNSHEVTLNDLNEAKKIFDKVRGRNTADETSELQTVINLKRSIDDDMRKIGVDLLLKADRSLAHYQVPKKDILHVRYKASSLKGRGIGIMTTGVGVGVAVTAAASNQYSRWSNLVGNRINGLWYGIWGGSSLWKEGKHLTKMPGILEKLNCIMKRALKCYDEGDHQQFITILSEEYKTNTSLIKLRDRSDFIDTKKIVETLLDYGFRSDGIAYLLILLGEVLSSGKIKIEGITTKELISQAKHVLTGVRFEILDEMAKKLDDRIDDALRKKDNLFSVLNKVNDFIFIKNYSNIDKEHKGDAQETSFQSRLEEMRNFAEINLAIFDIIDGGDEELERARKAIEKIRDQICRYGFAVLRLEVLEDFLFVLHVLELLKITFPVESGIQSH</sequence>
<gene>
    <name evidence="1" type="ORF">FMOSSE_LOCUS6776</name>
</gene>
<accession>A0A9N9FUI4</accession>
<comment type="caution">
    <text evidence="1">The sequence shown here is derived from an EMBL/GenBank/DDBJ whole genome shotgun (WGS) entry which is preliminary data.</text>
</comment>
<proteinExistence type="predicted"/>
<dbReference type="AlphaFoldDB" id="A0A9N9FUI4"/>
<evidence type="ECO:0000313" key="2">
    <source>
        <dbReference type="Proteomes" id="UP000789375"/>
    </source>
</evidence>
<organism evidence="1 2">
    <name type="scientific">Funneliformis mosseae</name>
    <name type="common">Endomycorrhizal fungus</name>
    <name type="synonym">Glomus mosseae</name>
    <dbReference type="NCBI Taxonomy" id="27381"/>
    <lineage>
        <taxon>Eukaryota</taxon>
        <taxon>Fungi</taxon>
        <taxon>Fungi incertae sedis</taxon>
        <taxon>Mucoromycota</taxon>
        <taxon>Glomeromycotina</taxon>
        <taxon>Glomeromycetes</taxon>
        <taxon>Glomerales</taxon>
        <taxon>Glomeraceae</taxon>
        <taxon>Funneliformis</taxon>
    </lineage>
</organism>
<dbReference type="EMBL" id="CAJVPP010001464">
    <property type="protein sequence ID" value="CAG8557250.1"/>
    <property type="molecule type" value="Genomic_DNA"/>
</dbReference>
<protein>
    <submittedName>
        <fullName evidence="1">14643_t:CDS:1</fullName>
    </submittedName>
</protein>
<name>A0A9N9FUI4_FUNMO</name>
<keyword evidence="2" id="KW-1185">Reference proteome</keyword>